<evidence type="ECO:0000313" key="3">
    <source>
        <dbReference type="Proteomes" id="UP000278035"/>
    </source>
</evidence>
<evidence type="ECO:0000313" key="2">
    <source>
        <dbReference type="EMBL" id="AZG72634.1"/>
    </source>
</evidence>
<evidence type="ECO:0000259" key="1">
    <source>
        <dbReference type="Pfam" id="PF00004"/>
    </source>
</evidence>
<proteinExistence type="predicted"/>
<accession>A0A3G8LT46</accession>
<sequence length="1522" mass="174005">MSIAGIRSNRGDIYQTLIAFDWALAVLTDPDYLWLETDSTAYLVDDVVIGRAAGGLICCQCKKNQSDFKSWSIADLADELDKAIQDLTKITNSIVKFYSRSNFGDLAKLCEFSAAYSTEAEYQQNLTKQHRTTDDNLKVRITSNSSNLSTFEILNRISFEVTPNYESLARQLKERLRLIASNSTTGFNALWQSLDSFGGRTLESIDVGVMQHQLTKDDLKNILYKAGAMLVPPMAKAEILGSFSTTSAIGRNWMRDINNQRIPCSLIDDLLVAIEEKQRAILLTGKPGSGKTCIMLGLQESLEKRLETQNDIIPLFIQSREFADITTAQERKALGLTEQWVEQVARLAEEAHVVVIIDSLDVLSIAREHLVLTYFLAQIDKLLLIPNVTVITSCRDFDRQYDRRIAIRQWDSEFHCQPLVWDTEIVPLLEKLNIDSTTIDATTRELITNPRELALFTELAQREGSFNTVTPQALAQRYINVVVVNDPVLSNDAIKVIESIADEMLKSRSLSLPKQRLNTTPDIQRRLLSLNILQDTHDDKVTFGHQTLLDVLVISRAIRLGATLNEFIQGLPPVPFVRPSIRNFVMQLATGDRREYRKQLRAVLSGNAAFHIRRLVAESFVQHIPHDDDWPLIRNLRKNHSDIFQVIYFQALSIEWYQFWKTHLVPTLKDERDTDSLVRHVYRIGLWADIDTEGVLSFWSEALSLGWIDSEKITWELDSTLAKFDDDNLALAAPLITHLLSMPKRDHSSLGHTLARCVTVGILNDDLLWSYIVADVADEDVSWLDIERKIHCQPHDFTRKNNDFLKERMLHSATLIDLALNTIDQWHNVMSTRYGKTRIGYSYGFLHNTSYEDRHSIRDHRHIDDLRHLFDAIEAAIFEHVKTDSTWWLENRNRLCFSYEGSLTYIAIQAIKANHLFNLDIIGQMLCDRSLLEFELSFELSELIHIAFISLSTDVQDLVMANIQSLWNDATSDEAPCFWILKKRAEYVSAIPCHLRSPEIQTILDSYDAKEGKLIREPHICSSGGMVYAPFSYEVFLSAADDGVIQLLRHYTDYDRHFDADLIGGERDVGLQLREASSRQPIRFLQLLSTQWEYIGAYFRNEIIEGIANYLAYRYGRLNSNDNWIPIEKPESLVLLHKILDELEKHRAYWQNSHALAKALNACANIIQNTVDGERLVFLAISFGYLNDESTISGDSIDLLNVGINMNSGNVAEALMILLEKFTEKNITLPETLIPVLRTFASHKHPAIRGLILRHLPFVQNKNPDLGWELFELAIYDAEGLGESAERCLYYDYREHFERVAYFLARIHKCGSEKDMKTWGRISALCALNGQLDFDTFLNNLKLNNVTEAWDGAAKVWTHVENISMHREQCLEGIKVGLCIGGAHSIAVARSFSNIFRNFTPLIFIPNDIINHYFKVLEHQSKENERTPYGFDEWLNAISIRDPDSALMAFEIYLSYIKRAKVRFYDHGKELMQLLTRLFSEAEEREETDGGDMLQSVIALQDVMLSLGIKTVDEWLKAAERP</sequence>
<keyword evidence="3" id="KW-1185">Reference proteome</keyword>
<feature type="domain" description="ATPase AAA-type core" evidence="1">
    <location>
        <begin position="281"/>
        <end position="399"/>
    </location>
</feature>
<name>A0A3G8LT46_9GAMM</name>
<dbReference type="SUPFAM" id="SSF52540">
    <property type="entry name" value="P-loop containing nucleoside triphosphate hydrolases"/>
    <property type="match status" value="1"/>
</dbReference>
<organism evidence="2 3">
    <name type="scientific">Shewanella livingstonensis</name>
    <dbReference type="NCBI Taxonomy" id="150120"/>
    <lineage>
        <taxon>Bacteria</taxon>
        <taxon>Pseudomonadati</taxon>
        <taxon>Pseudomonadota</taxon>
        <taxon>Gammaproteobacteria</taxon>
        <taxon>Alteromonadales</taxon>
        <taxon>Shewanellaceae</taxon>
        <taxon>Shewanella</taxon>
    </lineage>
</organism>
<dbReference type="OrthoDB" id="8889741at2"/>
<reference evidence="3" key="1">
    <citation type="submission" date="2018-11" db="EMBL/GenBank/DDBJ databases">
        <title>Shewanella sp. M2.</title>
        <authorList>
            <person name="Hwang Y.J."/>
            <person name="Hwang C.Y."/>
        </authorList>
    </citation>
    <scope>NUCLEOTIDE SEQUENCE [LARGE SCALE GENOMIC DNA]</scope>
    <source>
        <strain evidence="3">LMG 19866</strain>
    </source>
</reference>
<gene>
    <name evidence="2" type="ORF">EGC82_07520</name>
</gene>
<dbReference type="Gene3D" id="3.40.50.300">
    <property type="entry name" value="P-loop containing nucleotide triphosphate hydrolases"/>
    <property type="match status" value="1"/>
</dbReference>
<dbReference type="RefSeq" id="WP_124730215.1">
    <property type="nucleotide sequence ID" value="NZ_CBCSKC010000001.1"/>
</dbReference>
<dbReference type="KEGG" id="slj:EGC82_07520"/>
<protein>
    <submittedName>
        <fullName evidence="2">AAA family ATPase</fullName>
    </submittedName>
</protein>
<dbReference type="Pfam" id="PF00004">
    <property type="entry name" value="AAA"/>
    <property type="match status" value="1"/>
</dbReference>
<dbReference type="GO" id="GO:0016887">
    <property type="term" value="F:ATP hydrolysis activity"/>
    <property type="evidence" value="ECO:0007669"/>
    <property type="project" value="InterPro"/>
</dbReference>
<dbReference type="Proteomes" id="UP000278035">
    <property type="component" value="Chromosome"/>
</dbReference>
<dbReference type="InterPro" id="IPR003959">
    <property type="entry name" value="ATPase_AAA_core"/>
</dbReference>
<dbReference type="GO" id="GO:0005524">
    <property type="term" value="F:ATP binding"/>
    <property type="evidence" value="ECO:0007669"/>
    <property type="project" value="InterPro"/>
</dbReference>
<dbReference type="InterPro" id="IPR027417">
    <property type="entry name" value="P-loop_NTPase"/>
</dbReference>
<dbReference type="EMBL" id="CP034015">
    <property type="protein sequence ID" value="AZG72634.1"/>
    <property type="molecule type" value="Genomic_DNA"/>
</dbReference>